<dbReference type="RefSeq" id="WP_068554862.1">
    <property type="nucleotide sequence ID" value="NZ_LOEE01000019.1"/>
</dbReference>
<gene>
    <name evidence="3" type="ORF">AN619_05480</name>
</gene>
<name>A0A140L8Z6_9FIRM</name>
<dbReference type="Gene3D" id="3.30.70.1740">
    <property type="entry name" value="Bypass-of-forespore C, C-terminal domain"/>
    <property type="match status" value="1"/>
</dbReference>
<feature type="region of interest" description="Disordered" evidence="1">
    <location>
        <begin position="34"/>
        <end position="69"/>
    </location>
</feature>
<evidence type="ECO:0000259" key="2">
    <source>
        <dbReference type="Pfam" id="PF08955"/>
    </source>
</evidence>
<evidence type="ECO:0000256" key="1">
    <source>
        <dbReference type="SAM" id="MobiDB-lite"/>
    </source>
</evidence>
<reference evidence="3 4" key="1">
    <citation type="submission" date="2015-12" db="EMBL/GenBank/DDBJ databases">
        <title>Draft genome sequence of the thermoanaerobe Thermotalea metallivorans, an isolate from the runoff channel of the Great Artesian Basin, Australia.</title>
        <authorList>
            <person name="Patel B.K."/>
        </authorList>
    </citation>
    <scope>NUCLEOTIDE SEQUENCE [LARGE SCALE GENOMIC DNA]</scope>
    <source>
        <strain evidence="3 4">B2-1</strain>
    </source>
</reference>
<dbReference type="OrthoDB" id="2082016at2"/>
<dbReference type="InterPro" id="IPR038117">
    <property type="entry name" value="BofC_C_sf"/>
</dbReference>
<keyword evidence="4" id="KW-1185">Reference proteome</keyword>
<proteinExistence type="predicted"/>
<organism evidence="3 4">
    <name type="scientific">Thermotalea metallivorans</name>
    <dbReference type="NCBI Taxonomy" id="520762"/>
    <lineage>
        <taxon>Bacteria</taxon>
        <taxon>Bacillati</taxon>
        <taxon>Bacillota</taxon>
        <taxon>Clostridia</taxon>
        <taxon>Peptostreptococcales</taxon>
        <taxon>Thermotaleaceae</taxon>
        <taxon>Thermotalea</taxon>
    </lineage>
</organism>
<dbReference type="AlphaFoldDB" id="A0A140L8Z6"/>
<dbReference type="STRING" id="520762.AN619_05480"/>
<dbReference type="InterPro" id="IPR015050">
    <property type="entry name" value="BofC_C"/>
</dbReference>
<dbReference type="Pfam" id="PF08955">
    <property type="entry name" value="BofC_C"/>
    <property type="match status" value="1"/>
</dbReference>
<dbReference type="EMBL" id="LOEE01000019">
    <property type="protein sequence ID" value="KXG77021.1"/>
    <property type="molecule type" value="Genomic_DNA"/>
</dbReference>
<feature type="domain" description="Bypass of forespore C C-terminal" evidence="2">
    <location>
        <begin position="161"/>
        <end position="222"/>
    </location>
</feature>
<protein>
    <recommendedName>
        <fullName evidence="2">Bypass of forespore C C-terminal domain-containing protein</fullName>
    </recommendedName>
</protein>
<evidence type="ECO:0000313" key="3">
    <source>
        <dbReference type="EMBL" id="KXG77021.1"/>
    </source>
</evidence>
<evidence type="ECO:0000313" key="4">
    <source>
        <dbReference type="Proteomes" id="UP000070456"/>
    </source>
</evidence>
<dbReference type="Proteomes" id="UP000070456">
    <property type="component" value="Unassembled WGS sequence"/>
</dbReference>
<feature type="compositionally biased region" description="Basic and acidic residues" evidence="1">
    <location>
        <begin position="44"/>
        <end position="55"/>
    </location>
</feature>
<sequence>MYRRKKRRGKFIAGCFILLLLGFVYGYMSNNRDVPNKPNTGEIKVSESKGEKIQKDNQPNNGDMDPSQAMVESKPPFGQTRDVTKDNLVTDQTKLIFKTYYQKSRDTVTEEKSVPVAMVGENLKKLEDYLLEHYAGWSIRSVNKDFVELYRVKESLSPHYYIVKEKNGFIAIFQIDENGNDVLIEQTEIPVSGLSDVDRKKLKEGIPVKDIEEINQILEDYSS</sequence>
<accession>A0A140L8Z6</accession>
<comment type="caution">
    <text evidence="3">The sequence shown here is derived from an EMBL/GenBank/DDBJ whole genome shotgun (WGS) entry which is preliminary data.</text>
</comment>